<dbReference type="GeneID" id="25287361"/>
<sequence>MPESLAKFTMLRDTAEFWPYNGRNSDFVKRVVEMCEERAIQFNHPKEEQRVALGSAIAVRYSRGQYEACQRLCHKQLEWSAEITGNPEGDGYGVSACFDLCDLYFEWDRYDESEPFYRLAIKGYMALGNTVGTQMSFHALEGLLGYQGRDEEIVKLHKEYAYLDSELDDWKLDAAEIEV</sequence>
<dbReference type="VEuPathDB" id="FungiDB:A1O9_12467"/>
<dbReference type="Gene3D" id="1.25.40.10">
    <property type="entry name" value="Tetratricopeptide repeat domain"/>
    <property type="match status" value="1"/>
</dbReference>
<name>A0A072P7G1_9EURO</name>
<organism evidence="1 2">
    <name type="scientific">Exophiala aquamarina CBS 119918</name>
    <dbReference type="NCBI Taxonomy" id="1182545"/>
    <lineage>
        <taxon>Eukaryota</taxon>
        <taxon>Fungi</taxon>
        <taxon>Dikarya</taxon>
        <taxon>Ascomycota</taxon>
        <taxon>Pezizomycotina</taxon>
        <taxon>Eurotiomycetes</taxon>
        <taxon>Chaetothyriomycetidae</taxon>
        <taxon>Chaetothyriales</taxon>
        <taxon>Herpotrichiellaceae</taxon>
        <taxon>Exophiala</taxon>
    </lineage>
</organism>
<evidence type="ECO:0000313" key="2">
    <source>
        <dbReference type="Proteomes" id="UP000027920"/>
    </source>
</evidence>
<dbReference type="AlphaFoldDB" id="A0A072P7G1"/>
<accession>A0A072P7G1</accession>
<evidence type="ECO:0000313" key="1">
    <source>
        <dbReference type="EMBL" id="KEF51550.1"/>
    </source>
</evidence>
<reference evidence="1 2" key="1">
    <citation type="submission" date="2013-03" db="EMBL/GenBank/DDBJ databases">
        <title>The Genome Sequence of Exophiala aquamarina CBS 119918.</title>
        <authorList>
            <consortium name="The Broad Institute Genomics Platform"/>
            <person name="Cuomo C."/>
            <person name="de Hoog S."/>
            <person name="Gorbushina A."/>
            <person name="Walker B."/>
            <person name="Young S.K."/>
            <person name="Zeng Q."/>
            <person name="Gargeya S."/>
            <person name="Fitzgerald M."/>
            <person name="Haas B."/>
            <person name="Abouelleil A."/>
            <person name="Allen A.W."/>
            <person name="Alvarado L."/>
            <person name="Arachchi H.M."/>
            <person name="Berlin A.M."/>
            <person name="Chapman S.B."/>
            <person name="Gainer-Dewar J."/>
            <person name="Goldberg J."/>
            <person name="Griggs A."/>
            <person name="Gujja S."/>
            <person name="Hansen M."/>
            <person name="Howarth C."/>
            <person name="Imamovic A."/>
            <person name="Ireland A."/>
            <person name="Larimer J."/>
            <person name="McCowan C."/>
            <person name="Murphy C."/>
            <person name="Pearson M."/>
            <person name="Poon T.W."/>
            <person name="Priest M."/>
            <person name="Roberts A."/>
            <person name="Saif S."/>
            <person name="Shea T."/>
            <person name="Sisk P."/>
            <person name="Sykes S."/>
            <person name="Wortman J."/>
            <person name="Nusbaum C."/>
            <person name="Birren B."/>
        </authorList>
    </citation>
    <scope>NUCLEOTIDE SEQUENCE [LARGE SCALE GENOMIC DNA]</scope>
    <source>
        <strain evidence="1 2">CBS 119918</strain>
    </source>
</reference>
<protein>
    <submittedName>
        <fullName evidence="1">Uncharacterized protein</fullName>
    </submittedName>
</protein>
<dbReference type="EMBL" id="AMGV01000023">
    <property type="protein sequence ID" value="KEF51550.1"/>
    <property type="molecule type" value="Genomic_DNA"/>
</dbReference>
<dbReference type="InterPro" id="IPR011990">
    <property type="entry name" value="TPR-like_helical_dom_sf"/>
</dbReference>
<dbReference type="RefSeq" id="XP_013254140.1">
    <property type="nucleotide sequence ID" value="XM_013398686.1"/>
</dbReference>
<gene>
    <name evidence="1" type="ORF">A1O9_12467</name>
</gene>
<keyword evidence="2" id="KW-1185">Reference proteome</keyword>
<comment type="caution">
    <text evidence="1">The sequence shown here is derived from an EMBL/GenBank/DDBJ whole genome shotgun (WGS) entry which is preliminary data.</text>
</comment>
<dbReference type="Proteomes" id="UP000027920">
    <property type="component" value="Unassembled WGS sequence"/>
</dbReference>
<proteinExistence type="predicted"/>
<dbReference type="HOGENOM" id="CLU_1503440_0_0_1"/>